<dbReference type="PANTHER" id="PTHR33164">
    <property type="entry name" value="TRANSCRIPTIONAL REGULATOR, MARR FAMILY"/>
    <property type="match status" value="1"/>
</dbReference>
<dbReference type="Proteomes" id="UP000468687">
    <property type="component" value="Unassembled WGS sequence"/>
</dbReference>
<keyword evidence="2" id="KW-0238">DNA-binding</keyword>
<dbReference type="Gene3D" id="1.10.10.10">
    <property type="entry name" value="Winged helix-like DNA-binding domain superfamily/Winged helix DNA-binding domain"/>
    <property type="match status" value="1"/>
</dbReference>
<feature type="domain" description="HTH marR-type" evidence="4">
    <location>
        <begin position="1"/>
        <end position="140"/>
    </location>
</feature>
<dbReference type="SMART" id="SM00347">
    <property type="entry name" value="HTH_MARR"/>
    <property type="match status" value="1"/>
</dbReference>
<dbReference type="GO" id="GO:0003677">
    <property type="term" value="F:DNA binding"/>
    <property type="evidence" value="ECO:0007669"/>
    <property type="project" value="UniProtKB-KW"/>
</dbReference>
<reference evidence="5 6" key="1">
    <citation type="journal article" date="2014" name="Int. J. Syst. Evol. Microbiol.">
        <title>Nocardioides zeae sp. nov., isolated from the stem of Zea mays.</title>
        <authorList>
            <person name="Glaeser S.P."/>
            <person name="McInroy J.A."/>
            <person name="Busse H.J."/>
            <person name="Kampfer P."/>
        </authorList>
    </citation>
    <scope>NUCLEOTIDE SEQUENCE [LARGE SCALE GENOMIC DNA]</scope>
    <source>
        <strain evidence="5 6">JCM 30728</strain>
    </source>
</reference>
<organism evidence="5 6">
    <name type="scientific">Nocardioides zeae</name>
    <dbReference type="NCBI Taxonomy" id="1457234"/>
    <lineage>
        <taxon>Bacteria</taxon>
        <taxon>Bacillati</taxon>
        <taxon>Actinomycetota</taxon>
        <taxon>Actinomycetes</taxon>
        <taxon>Propionibacteriales</taxon>
        <taxon>Nocardioidaceae</taxon>
        <taxon>Nocardioides</taxon>
    </lineage>
</organism>
<name>A0A6P0HQ65_9ACTN</name>
<evidence type="ECO:0000259" key="4">
    <source>
        <dbReference type="PROSITE" id="PS50995"/>
    </source>
</evidence>
<proteinExistence type="predicted"/>
<dbReference type="InterPro" id="IPR036390">
    <property type="entry name" value="WH_DNA-bd_sf"/>
</dbReference>
<dbReference type="InterPro" id="IPR039422">
    <property type="entry name" value="MarR/SlyA-like"/>
</dbReference>
<dbReference type="GO" id="GO:0006950">
    <property type="term" value="P:response to stress"/>
    <property type="evidence" value="ECO:0007669"/>
    <property type="project" value="TreeGrafter"/>
</dbReference>
<dbReference type="EMBL" id="JAAGXA010000020">
    <property type="protein sequence ID" value="NEN80420.1"/>
    <property type="molecule type" value="Genomic_DNA"/>
</dbReference>
<keyword evidence="1" id="KW-0805">Transcription regulation</keyword>
<dbReference type="InterPro" id="IPR036388">
    <property type="entry name" value="WH-like_DNA-bd_sf"/>
</dbReference>
<dbReference type="RefSeq" id="WP_163774273.1">
    <property type="nucleotide sequence ID" value="NZ_JAAGXA010000020.1"/>
</dbReference>
<dbReference type="PROSITE" id="PS50995">
    <property type="entry name" value="HTH_MARR_2"/>
    <property type="match status" value="1"/>
</dbReference>
<dbReference type="GO" id="GO:0003700">
    <property type="term" value="F:DNA-binding transcription factor activity"/>
    <property type="evidence" value="ECO:0007669"/>
    <property type="project" value="InterPro"/>
</dbReference>
<gene>
    <name evidence="5" type="ORF">G3T38_19375</name>
</gene>
<comment type="caution">
    <text evidence="5">The sequence shown here is derived from an EMBL/GenBank/DDBJ whole genome shotgun (WGS) entry which is preliminary data.</text>
</comment>
<evidence type="ECO:0000256" key="2">
    <source>
        <dbReference type="ARBA" id="ARBA00023125"/>
    </source>
</evidence>
<dbReference type="PANTHER" id="PTHR33164:SF43">
    <property type="entry name" value="HTH-TYPE TRANSCRIPTIONAL REPRESSOR YETL"/>
    <property type="match status" value="1"/>
</dbReference>
<evidence type="ECO:0000313" key="5">
    <source>
        <dbReference type="EMBL" id="NEN80420.1"/>
    </source>
</evidence>
<dbReference type="AlphaFoldDB" id="A0A6P0HQ65"/>
<evidence type="ECO:0000256" key="3">
    <source>
        <dbReference type="ARBA" id="ARBA00023163"/>
    </source>
</evidence>
<protein>
    <submittedName>
        <fullName evidence="5">MarR family transcriptional regulator</fullName>
    </submittedName>
</protein>
<keyword evidence="6" id="KW-1185">Reference proteome</keyword>
<dbReference type="InterPro" id="IPR023187">
    <property type="entry name" value="Tscrpt_reg_MarR-type_CS"/>
</dbReference>
<dbReference type="PROSITE" id="PS01117">
    <property type="entry name" value="HTH_MARR_1"/>
    <property type="match status" value="1"/>
</dbReference>
<dbReference type="Pfam" id="PF12802">
    <property type="entry name" value="MarR_2"/>
    <property type="match status" value="1"/>
</dbReference>
<dbReference type="InterPro" id="IPR000835">
    <property type="entry name" value="HTH_MarR-typ"/>
</dbReference>
<accession>A0A6P0HQ65</accession>
<sequence>MDERERDADAVEATLVRIQDLFTDVRVDALVASELTLQQLKVLMLAVYRAPLSAHDVAGTLGVSAATVSGLVGRLVDHGLLRQEPAPDDRRVRHLRATEAGEGALDQVARLQVQHRRELLVRLSDAELAALRLGLAGIERAAREVRDRRS</sequence>
<keyword evidence="3" id="KW-0804">Transcription</keyword>
<evidence type="ECO:0000313" key="6">
    <source>
        <dbReference type="Proteomes" id="UP000468687"/>
    </source>
</evidence>
<dbReference type="SUPFAM" id="SSF46785">
    <property type="entry name" value="Winged helix' DNA-binding domain"/>
    <property type="match status" value="1"/>
</dbReference>
<evidence type="ECO:0000256" key="1">
    <source>
        <dbReference type="ARBA" id="ARBA00023015"/>
    </source>
</evidence>